<evidence type="ECO:0000313" key="5">
    <source>
        <dbReference type="Proteomes" id="UP000309450"/>
    </source>
</evidence>
<dbReference type="InterPro" id="IPR009061">
    <property type="entry name" value="DNA-bd_dom_put_sf"/>
</dbReference>
<dbReference type="Gene3D" id="1.10.1660.10">
    <property type="match status" value="1"/>
</dbReference>
<accession>A0A4S3MNM3</accession>
<dbReference type="AlphaFoldDB" id="A0A4S3MNM3"/>
<dbReference type="Pfam" id="PF13411">
    <property type="entry name" value="MerR_1"/>
    <property type="match status" value="1"/>
</dbReference>
<gene>
    <name evidence="4" type="ORF">E7811_13515</name>
</gene>
<evidence type="ECO:0000256" key="1">
    <source>
        <dbReference type="ARBA" id="ARBA00023125"/>
    </source>
</evidence>
<sequence length="278" mass="30267">MEKSPEAFRTISEVAELLEIPAHVLRFWESRFPQIRPVKRAGGRRYYRPADVALLSGIRRLLHDEGMTIRGVQKILREKGVRHVAGLTEEPEVEAIELQSEPADAVATEAEIIQLSDRVTAEAAAPRATADSPDAEDAGISPVMAEDSGHWPADPSEDDQPELAPDADLPAPWSADPEAPEPEPASMREPEPEGQPLILSAGNEAAEGGEEPATALPPALPDVPFDPRIEDAPFHIPTRLRGLTADRMADRAPRLAVLHTRLQALRSTLSERSGKNRS</sequence>
<feature type="compositionally biased region" description="Low complexity" evidence="2">
    <location>
        <begin position="162"/>
        <end position="177"/>
    </location>
</feature>
<dbReference type="GO" id="GO:0003700">
    <property type="term" value="F:DNA-binding transcription factor activity"/>
    <property type="evidence" value="ECO:0007669"/>
    <property type="project" value="InterPro"/>
</dbReference>
<dbReference type="SUPFAM" id="SSF46955">
    <property type="entry name" value="Putative DNA-binding domain"/>
    <property type="match status" value="1"/>
</dbReference>
<dbReference type="PANTHER" id="PTHR30204:SF15">
    <property type="entry name" value="BLL5018 PROTEIN"/>
    <property type="match status" value="1"/>
</dbReference>
<dbReference type="PROSITE" id="PS50937">
    <property type="entry name" value="HTH_MERR_2"/>
    <property type="match status" value="1"/>
</dbReference>
<comment type="caution">
    <text evidence="4">The sequence shown here is derived from an EMBL/GenBank/DDBJ whole genome shotgun (WGS) entry which is preliminary data.</text>
</comment>
<keyword evidence="5" id="KW-1185">Reference proteome</keyword>
<dbReference type="OrthoDB" id="9810140at2"/>
<dbReference type="Proteomes" id="UP000309450">
    <property type="component" value="Unassembled WGS sequence"/>
</dbReference>
<dbReference type="EMBL" id="SSND01000003">
    <property type="protein sequence ID" value="THD83143.1"/>
    <property type="molecule type" value="Genomic_DNA"/>
</dbReference>
<dbReference type="InterPro" id="IPR000551">
    <property type="entry name" value="MerR-type_HTH_dom"/>
</dbReference>
<feature type="domain" description="HTH merR-type" evidence="3">
    <location>
        <begin position="10"/>
        <end position="78"/>
    </location>
</feature>
<dbReference type="GO" id="GO:0003677">
    <property type="term" value="F:DNA binding"/>
    <property type="evidence" value="ECO:0007669"/>
    <property type="project" value="UniProtKB-KW"/>
</dbReference>
<dbReference type="SMART" id="SM00422">
    <property type="entry name" value="HTH_MERR"/>
    <property type="match status" value="1"/>
</dbReference>
<evidence type="ECO:0000313" key="4">
    <source>
        <dbReference type="EMBL" id="THD83143.1"/>
    </source>
</evidence>
<keyword evidence="1" id="KW-0238">DNA-binding</keyword>
<feature type="compositionally biased region" description="Low complexity" evidence="2">
    <location>
        <begin position="199"/>
        <end position="217"/>
    </location>
</feature>
<reference evidence="4 5" key="1">
    <citation type="submission" date="2019-04" db="EMBL/GenBank/DDBJ databases">
        <title>Draft genome sequence of Gemmobacter aestuarii sp. nov.</title>
        <authorList>
            <person name="Hameed A."/>
            <person name="Lin S.-Y."/>
            <person name="Shahina M."/>
            <person name="Lai W.-A."/>
            <person name="Young C.-C."/>
        </authorList>
    </citation>
    <scope>NUCLEOTIDE SEQUENCE [LARGE SCALE GENOMIC DNA]</scope>
    <source>
        <strain evidence="4 5">CC-PW-75</strain>
    </source>
</reference>
<feature type="region of interest" description="Disordered" evidence="2">
    <location>
        <begin position="123"/>
        <end position="230"/>
    </location>
</feature>
<dbReference type="RefSeq" id="WP_136395171.1">
    <property type="nucleotide sequence ID" value="NZ_SSND01000003.1"/>
</dbReference>
<organism evidence="4 5">
    <name type="scientific">Aliigemmobacter aestuarii</name>
    <dbReference type="NCBI Taxonomy" id="1445661"/>
    <lineage>
        <taxon>Bacteria</taxon>
        <taxon>Pseudomonadati</taxon>
        <taxon>Pseudomonadota</taxon>
        <taxon>Alphaproteobacteria</taxon>
        <taxon>Rhodobacterales</taxon>
        <taxon>Paracoccaceae</taxon>
        <taxon>Aliigemmobacter</taxon>
    </lineage>
</organism>
<dbReference type="CDD" id="cd04765">
    <property type="entry name" value="HTH_MlrA-like_sg2"/>
    <property type="match status" value="1"/>
</dbReference>
<proteinExistence type="predicted"/>
<evidence type="ECO:0000256" key="2">
    <source>
        <dbReference type="SAM" id="MobiDB-lite"/>
    </source>
</evidence>
<dbReference type="PANTHER" id="PTHR30204">
    <property type="entry name" value="REDOX-CYCLING DRUG-SENSING TRANSCRIPTIONAL ACTIVATOR SOXR"/>
    <property type="match status" value="1"/>
</dbReference>
<name>A0A4S3MNM3_9RHOB</name>
<protein>
    <submittedName>
        <fullName evidence="4">MerR family transcriptional regulator</fullName>
    </submittedName>
</protein>
<dbReference type="InterPro" id="IPR047057">
    <property type="entry name" value="MerR_fam"/>
</dbReference>
<feature type="compositionally biased region" description="Low complexity" evidence="2">
    <location>
        <begin position="123"/>
        <end position="132"/>
    </location>
</feature>
<evidence type="ECO:0000259" key="3">
    <source>
        <dbReference type="PROSITE" id="PS50937"/>
    </source>
</evidence>